<accession>S3CIP7</accession>
<evidence type="ECO:0008006" key="3">
    <source>
        <dbReference type="Google" id="ProtNLM"/>
    </source>
</evidence>
<keyword evidence="2" id="KW-1185">Reference proteome</keyword>
<dbReference type="Pfam" id="PF12855">
    <property type="entry name" value="Ecl1"/>
    <property type="match status" value="1"/>
</dbReference>
<protein>
    <recommendedName>
        <fullName evidence="3">Life-span regulatory factor domain-containing protein</fullName>
    </recommendedName>
</protein>
<proteinExistence type="predicted"/>
<dbReference type="VEuPathDB" id="FungiDB:F503_02376"/>
<evidence type="ECO:0000313" key="2">
    <source>
        <dbReference type="Proteomes" id="UP000016923"/>
    </source>
</evidence>
<dbReference type="Proteomes" id="UP000016923">
    <property type="component" value="Unassembled WGS sequence"/>
</dbReference>
<dbReference type="HOGENOM" id="CLU_099513_1_0_1"/>
<gene>
    <name evidence="1" type="ORF">F503_02376</name>
</gene>
<reference evidence="1 2" key="1">
    <citation type="journal article" date="2013" name="BMC Genomics">
        <title>The genome and transcriptome of the pine saprophyte Ophiostoma piceae, and a comparison with the bark beetle-associated pine pathogen Grosmannia clavigera.</title>
        <authorList>
            <person name="Haridas S."/>
            <person name="Wang Y."/>
            <person name="Lim L."/>
            <person name="Massoumi Alamouti S."/>
            <person name="Jackman S."/>
            <person name="Docking R."/>
            <person name="Robertson G."/>
            <person name="Birol I."/>
            <person name="Bohlmann J."/>
            <person name="Breuil C."/>
        </authorList>
    </citation>
    <scope>NUCLEOTIDE SEQUENCE [LARGE SCALE GENOMIC DNA]</scope>
    <source>
        <strain evidence="1 2">UAMH 11346</strain>
    </source>
</reference>
<dbReference type="OMA" id="DWSHSFC"/>
<evidence type="ECO:0000313" key="1">
    <source>
        <dbReference type="EMBL" id="EPE06248.1"/>
    </source>
</evidence>
<organism evidence="1 2">
    <name type="scientific">Ophiostoma piceae (strain UAMH 11346)</name>
    <name type="common">Sap stain fungus</name>
    <dbReference type="NCBI Taxonomy" id="1262450"/>
    <lineage>
        <taxon>Eukaryota</taxon>
        <taxon>Fungi</taxon>
        <taxon>Dikarya</taxon>
        <taxon>Ascomycota</taxon>
        <taxon>Pezizomycotina</taxon>
        <taxon>Sordariomycetes</taxon>
        <taxon>Sordariomycetidae</taxon>
        <taxon>Ophiostomatales</taxon>
        <taxon>Ophiostomataceae</taxon>
        <taxon>Ophiostoma</taxon>
    </lineage>
</organism>
<dbReference type="OrthoDB" id="2563506at2759"/>
<dbReference type="EMBL" id="KE148153">
    <property type="protein sequence ID" value="EPE06248.1"/>
    <property type="molecule type" value="Genomic_DNA"/>
</dbReference>
<sequence>MASELQWVHQYCLTCDQQTDGATYCSESCRLADYEEATQFAPPTSGPGSPSWAPTGISTYPWTMGAPSARSRQLFSLTPNYDFAHPPQPSSSARPAALASAASTSLLSLPPTTATTTATTTTSVTYQHVLSPSSSHSSLSSMRSSASSTSGALGALSAFANGTTATSTGSQSSYSSAAANGDLSQRVRSELRKYASSLEQGRLQRQLQRRRSC</sequence>
<dbReference type="AlphaFoldDB" id="S3CIP7"/>
<name>S3CIP7_OPHP1</name>
<dbReference type="InterPro" id="IPR024368">
    <property type="entry name" value="Ecl1/2/3"/>
</dbReference>
<dbReference type="eggNOG" id="ENOG502S7ZU">
    <property type="taxonomic scope" value="Eukaryota"/>
</dbReference>